<dbReference type="SMART" id="SM00331">
    <property type="entry name" value="PP2C_SIG"/>
    <property type="match status" value="1"/>
</dbReference>
<dbReference type="PANTHER" id="PTHR47992">
    <property type="entry name" value="PROTEIN PHOSPHATASE"/>
    <property type="match status" value="1"/>
</dbReference>
<proteinExistence type="predicted"/>
<evidence type="ECO:0000259" key="2">
    <source>
        <dbReference type="PROSITE" id="PS51746"/>
    </source>
</evidence>
<name>B8IIC2_METNO</name>
<dbReference type="SMART" id="SM00332">
    <property type="entry name" value="PP2Cc"/>
    <property type="match status" value="1"/>
</dbReference>
<dbReference type="PROSITE" id="PS51746">
    <property type="entry name" value="PPM_2"/>
    <property type="match status" value="1"/>
</dbReference>
<accession>B8IIC2</accession>
<dbReference type="Pfam" id="PF13672">
    <property type="entry name" value="PP2C_2"/>
    <property type="match status" value="1"/>
</dbReference>
<dbReference type="STRING" id="460265.Mnod_3050"/>
<evidence type="ECO:0000256" key="1">
    <source>
        <dbReference type="SAM" id="MobiDB-lite"/>
    </source>
</evidence>
<dbReference type="EMBL" id="CP001349">
    <property type="protein sequence ID" value="ACL57991.1"/>
    <property type="molecule type" value="Genomic_DNA"/>
</dbReference>
<gene>
    <name evidence="3" type="ordered locus">Mnod_3050</name>
</gene>
<dbReference type="KEGG" id="mno:Mnod_3050"/>
<dbReference type="AlphaFoldDB" id="B8IIC2"/>
<reference evidence="3 4" key="1">
    <citation type="submission" date="2009-01" db="EMBL/GenBank/DDBJ databases">
        <title>Complete sequence of chromosome of Methylobacterium nodulans ORS 2060.</title>
        <authorList>
            <consortium name="US DOE Joint Genome Institute"/>
            <person name="Lucas S."/>
            <person name="Copeland A."/>
            <person name="Lapidus A."/>
            <person name="Glavina del Rio T."/>
            <person name="Dalin E."/>
            <person name="Tice H."/>
            <person name="Bruce D."/>
            <person name="Goodwin L."/>
            <person name="Pitluck S."/>
            <person name="Sims D."/>
            <person name="Brettin T."/>
            <person name="Detter J.C."/>
            <person name="Han C."/>
            <person name="Larimer F."/>
            <person name="Land M."/>
            <person name="Hauser L."/>
            <person name="Kyrpides N."/>
            <person name="Ivanova N."/>
            <person name="Marx C.J."/>
            <person name="Richardson P."/>
        </authorList>
    </citation>
    <scope>NUCLEOTIDE SEQUENCE [LARGE SCALE GENOMIC DNA]</scope>
    <source>
        <strain evidence="4">LMG 21967 / CNCM I-2342 / ORS 2060</strain>
    </source>
</reference>
<evidence type="ECO:0000313" key="3">
    <source>
        <dbReference type="EMBL" id="ACL57991.1"/>
    </source>
</evidence>
<keyword evidence="4" id="KW-1185">Reference proteome</keyword>
<dbReference type="Gene3D" id="3.60.40.10">
    <property type="entry name" value="PPM-type phosphatase domain"/>
    <property type="match status" value="1"/>
</dbReference>
<feature type="region of interest" description="Disordered" evidence="1">
    <location>
        <begin position="1"/>
        <end position="25"/>
    </location>
</feature>
<feature type="domain" description="PPM-type phosphatase" evidence="2">
    <location>
        <begin position="28"/>
        <end position="258"/>
    </location>
</feature>
<protein>
    <submittedName>
        <fullName evidence="3">Protein serine/threonine phosphatase</fullName>
    </submittedName>
</protein>
<dbReference type="GO" id="GO:0004722">
    <property type="term" value="F:protein serine/threonine phosphatase activity"/>
    <property type="evidence" value="ECO:0007669"/>
    <property type="project" value="InterPro"/>
</dbReference>
<dbReference type="InterPro" id="IPR015655">
    <property type="entry name" value="PP2C"/>
</dbReference>
<dbReference type="RefSeq" id="WP_015929663.1">
    <property type="nucleotide sequence ID" value="NC_011894.1"/>
</dbReference>
<dbReference type="eggNOG" id="COG0631">
    <property type="taxonomic scope" value="Bacteria"/>
</dbReference>
<dbReference type="Proteomes" id="UP000008207">
    <property type="component" value="Chromosome"/>
</dbReference>
<organism evidence="3 4">
    <name type="scientific">Methylobacterium nodulans (strain LMG 21967 / CNCM I-2342 / ORS 2060)</name>
    <dbReference type="NCBI Taxonomy" id="460265"/>
    <lineage>
        <taxon>Bacteria</taxon>
        <taxon>Pseudomonadati</taxon>
        <taxon>Pseudomonadota</taxon>
        <taxon>Alphaproteobacteria</taxon>
        <taxon>Hyphomicrobiales</taxon>
        <taxon>Methylobacteriaceae</taxon>
        <taxon>Methylobacterium</taxon>
    </lineage>
</organism>
<dbReference type="InterPro" id="IPR036457">
    <property type="entry name" value="PPM-type-like_dom_sf"/>
</dbReference>
<dbReference type="HOGENOM" id="CLU_034545_0_3_5"/>
<dbReference type="InterPro" id="IPR001932">
    <property type="entry name" value="PPM-type_phosphatase-like_dom"/>
</dbReference>
<dbReference type="SUPFAM" id="SSF81606">
    <property type="entry name" value="PP2C-like"/>
    <property type="match status" value="1"/>
</dbReference>
<sequence>MLSALTRGARRALSRAVPPSPVPTHPFRAGAATHVGCVREINEDRCFSAPERGIFAVADGMGGHAAGEVASAAIVGALASIGQAVSAADLLARLEDRMLRANAAVHALAQERGTTIGSTLAALLTFEPHFACIWSGDSRVYLVRDRAIAPLSRDHTEARALVEEGVLSPEEARTWPRRNVITRAIGVRPEPELECEAGELRPGDRFVLCSDGLTGHVEDTEILAHALAEDPQAACDRLVALTLERGARDNVTVVVVRYEPGARPALA</sequence>
<dbReference type="CDD" id="cd00143">
    <property type="entry name" value="PP2Cc"/>
    <property type="match status" value="1"/>
</dbReference>
<evidence type="ECO:0000313" key="4">
    <source>
        <dbReference type="Proteomes" id="UP000008207"/>
    </source>
</evidence>